<keyword evidence="1" id="KW-1185">Reference proteome</keyword>
<evidence type="ECO:0000313" key="1">
    <source>
        <dbReference type="Proteomes" id="UP000887565"/>
    </source>
</evidence>
<reference evidence="2" key="1">
    <citation type="submission" date="2022-11" db="UniProtKB">
        <authorList>
            <consortium name="WormBaseParasite"/>
        </authorList>
    </citation>
    <scope>IDENTIFICATION</scope>
</reference>
<accession>A0A915HF51</accession>
<dbReference type="AlphaFoldDB" id="A0A915HF51"/>
<organism evidence="1 2">
    <name type="scientific">Romanomermis culicivorax</name>
    <name type="common">Nematode worm</name>
    <dbReference type="NCBI Taxonomy" id="13658"/>
    <lineage>
        <taxon>Eukaryota</taxon>
        <taxon>Metazoa</taxon>
        <taxon>Ecdysozoa</taxon>
        <taxon>Nematoda</taxon>
        <taxon>Enoplea</taxon>
        <taxon>Dorylaimia</taxon>
        <taxon>Mermithida</taxon>
        <taxon>Mermithoidea</taxon>
        <taxon>Mermithidae</taxon>
        <taxon>Romanomermis</taxon>
    </lineage>
</organism>
<proteinExistence type="predicted"/>
<name>A0A915HF51_ROMCU</name>
<evidence type="ECO:0000313" key="2">
    <source>
        <dbReference type="WBParaSite" id="nRc.2.0.1.t00687-RA"/>
    </source>
</evidence>
<protein>
    <submittedName>
        <fullName evidence="2">Uncharacterized protein</fullName>
    </submittedName>
</protein>
<sequence length="156" mass="17510">MDNTGLAKCVIYYTSYTMLQGGPLPNPLPNPSIAPPREAEPALAYMRPGPYIKTKAPSTDMVYNKEFCQAAPGKDDHIHSAPLDHLPPVAQPFSFLDYLPKDYYDNSYHHYDPLGLSHCEEDSQIKTIVNNMHPLLGPDCNQMTHRQCHKSGDQHC</sequence>
<dbReference type="WBParaSite" id="nRc.2.0.1.t00687-RA">
    <property type="protein sequence ID" value="nRc.2.0.1.t00687-RA"/>
    <property type="gene ID" value="nRc.2.0.1.g00687"/>
</dbReference>
<dbReference type="Proteomes" id="UP000887565">
    <property type="component" value="Unplaced"/>
</dbReference>